<dbReference type="EMBL" id="JWZX01001542">
    <property type="protein sequence ID" value="KOO33345.1"/>
    <property type="molecule type" value="Genomic_DNA"/>
</dbReference>
<gene>
    <name evidence="2" type="ORF">Ctob_013950</name>
</gene>
<accession>A0A0M0K3F2</accession>
<dbReference type="Proteomes" id="UP000037460">
    <property type="component" value="Unassembled WGS sequence"/>
</dbReference>
<dbReference type="OrthoDB" id="69177at2759"/>
<organism evidence="2 3">
    <name type="scientific">Chrysochromulina tobinii</name>
    <dbReference type="NCBI Taxonomy" id="1460289"/>
    <lineage>
        <taxon>Eukaryota</taxon>
        <taxon>Haptista</taxon>
        <taxon>Haptophyta</taxon>
        <taxon>Prymnesiophyceae</taxon>
        <taxon>Prymnesiales</taxon>
        <taxon>Chrysochromulinaceae</taxon>
        <taxon>Chrysochromulina</taxon>
    </lineage>
</organism>
<feature type="compositionally biased region" description="Basic residues" evidence="1">
    <location>
        <begin position="241"/>
        <end position="251"/>
    </location>
</feature>
<feature type="compositionally biased region" description="Basic and acidic residues" evidence="1">
    <location>
        <begin position="227"/>
        <end position="240"/>
    </location>
</feature>
<sequence length="251" mass="26525">MSDSSSEEITLDEQGRCIIGGSVDLTTRCFEHALPVVSDSLLADAAAAFTARAAGVGELSAGCTFWVPAATKKPKTSLEQLALDIFTFHARDAVFEPSKSGAEWWTLVIDESDELPKSIAKQLSVAASGVRMGLGEAVPVPPQPVCSTLGDALPPLASWTFGEPRAKLTLSMPWPHAAVATLVDASRMATKGTRSAPPFLSITFGDGSGAELAPAQKLMKSEKKRMQKDGAADAERAARHDARHKRPKSKG</sequence>
<comment type="caution">
    <text evidence="2">The sequence shown here is derived from an EMBL/GenBank/DDBJ whole genome shotgun (WGS) entry which is preliminary data.</text>
</comment>
<proteinExistence type="predicted"/>
<evidence type="ECO:0000313" key="2">
    <source>
        <dbReference type="EMBL" id="KOO33345.1"/>
    </source>
</evidence>
<evidence type="ECO:0000313" key="3">
    <source>
        <dbReference type="Proteomes" id="UP000037460"/>
    </source>
</evidence>
<name>A0A0M0K3F2_9EUKA</name>
<evidence type="ECO:0000256" key="1">
    <source>
        <dbReference type="SAM" id="MobiDB-lite"/>
    </source>
</evidence>
<feature type="region of interest" description="Disordered" evidence="1">
    <location>
        <begin position="213"/>
        <end position="251"/>
    </location>
</feature>
<dbReference type="AlphaFoldDB" id="A0A0M0K3F2"/>
<keyword evidence="3" id="KW-1185">Reference proteome</keyword>
<protein>
    <submittedName>
        <fullName evidence="2">Uncharacterized protein</fullName>
    </submittedName>
</protein>
<reference evidence="3" key="1">
    <citation type="journal article" date="2015" name="PLoS Genet.">
        <title>Genome Sequence and Transcriptome Analyses of Chrysochromulina tobin: Metabolic Tools for Enhanced Algal Fitness in the Prominent Order Prymnesiales (Haptophyceae).</title>
        <authorList>
            <person name="Hovde B.T."/>
            <person name="Deodato C.R."/>
            <person name="Hunsperger H.M."/>
            <person name="Ryken S.A."/>
            <person name="Yost W."/>
            <person name="Jha R.K."/>
            <person name="Patterson J."/>
            <person name="Monnat R.J. Jr."/>
            <person name="Barlow S.B."/>
            <person name="Starkenburg S.R."/>
            <person name="Cattolico R.A."/>
        </authorList>
    </citation>
    <scope>NUCLEOTIDE SEQUENCE</scope>
    <source>
        <strain evidence="3">CCMP291</strain>
    </source>
</reference>